<accession>A0AAU8A6H9</accession>
<proteinExistence type="predicted"/>
<feature type="compositionally biased region" description="Low complexity" evidence="2">
    <location>
        <begin position="650"/>
        <end position="662"/>
    </location>
</feature>
<organism evidence="3">
    <name type="scientific">Christensenella massiliensis</name>
    <dbReference type="NCBI Taxonomy" id="1805714"/>
    <lineage>
        <taxon>Bacteria</taxon>
        <taxon>Bacillati</taxon>
        <taxon>Bacillota</taxon>
        <taxon>Clostridia</taxon>
        <taxon>Christensenellales</taxon>
        <taxon>Christensenellaceae</taxon>
        <taxon>Christensenella</taxon>
    </lineage>
</organism>
<reference evidence="3" key="1">
    <citation type="submission" date="2023-02" db="EMBL/GenBank/DDBJ databases">
        <title>Gut commensal Christensenella minuta modulates host metabolism via a new class of secondary bile acids.</title>
        <authorList>
            <person name="Liu C."/>
        </authorList>
    </citation>
    <scope>NUCLEOTIDE SEQUENCE</scope>
    <source>
        <strain evidence="3">CA70</strain>
    </source>
</reference>
<evidence type="ECO:0000256" key="1">
    <source>
        <dbReference type="SAM" id="Coils"/>
    </source>
</evidence>
<sequence>MKKSNGTKLREFRQKYETAYTAYGEQRTAFERRRAQYMGDHHIDGGKDAEVVWNFTMELVESQIDSYIPQPKVTPKRPTEENKRLAAVIEDMLKNELSRMPFEYLNDEDERTVKTLGGSAYLVEWDNALRTRDAVGGLNVRLIDPTEFIPQEGVFFLPYMDYIFLTFEDTKQRLSERYGVDVSNEGIDPQTGEPTISDDTCTQVVCYYKNGEGGLGCFSWAGNTVLIDDGHYEQRKGKICAECGREKPLFGSECECGCREWKDRPQEYEELTEDVVRTDGTVIPAVSPVMENGEWAYEEYEQQARDPETGLPLYELQFDEMGLPAGDAPVTQKKRRVRQEATKIPYYYPNRFPLAVRRNVSARGQVLGDSDCDAIRDFQLAANKLLTKVNKKLLGAGSYLTKPKDMDITLSDEDIKPINITSAEQVSMLKSITMNFDVAQDLNSVQQYYQMAKSTLGITDTFQGKADPTATSGRAKEAQIAQAAGRQNSKQVMKNAAYAELFEIMFKFMLAYADEPRVYTTKGEDGEPEESVFSRYDFLRQDEAGNWYYEDGFLFSVDENGTAQRNRQFILEDLRTDFGLGAYGNPQDPRTMLRYWRVKEGLNYPNAKQMVKEWQQEIERQEEAQQQALAAQAEMTVSPELGAGTQLTAPPNGGLPNGGQQPTAAIQNGEPAPDMMTEEQMQAMPAMEQGVLTAQAQQVGAMGIPGGLPGPERMGMEASVLPEAGKEEEIREILEQLGTFEPEAAMQIIANMPIEETEKELLMEIVQQGMEK</sequence>
<dbReference type="AlphaFoldDB" id="A0AAU8A6H9"/>
<keyword evidence="1" id="KW-0175">Coiled coil</keyword>
<gene>
    <name evidence="3" type="ORF">PUP29_09595</name>
</gene>
<dbReference type="EMBL" id="CP117826">
    <property type="protein sequence ID" value="XCC61778.1"/>
    <property type="molecule type" value="Genomic_DNA"/>
</dbReference>
<evidence type="ECO:0000313" key="3">
    <source>
        <dbReference type="EMBL" id="XCC61778.1"/>
    </source>
</evidence>
<evidence type="ECO:0000256" key="2">
    <source>
        <dbReference type="SAM" id="MobiDB-lite"/>
    </source>
</evidence>
<protein>
    <recommendedName>
        <fullName evidence="4">Portal protein</fullName>
    </recommendedName>
</protein>
<name>A0AAU8A6H9_9FIRM</name>
<dbReference type="RefSeq" id="WP_079546123.1">
    <property type="nucleotide sequence ID" value="NZ_CP117826.1"/>
</dbReference>
<feature type="region of interest" description="Disordered" evidence="2">
    <location>
        <begin position="642"/>
        <end position="671"/>
    </location>
</feature>
<feature type="coiled-coil region" evidence="1">
    <location>
        <begin position="604"/>
        <end position="631"/>
    </location>
</feature>
<evidence type="ECO:0008006" key="4">
    <source>
        <dbReference type="Google" id="ProtNLM"/>
    </source>
</evidence>